<evidence type="ECO:0000313" key="3">
    <source>
        <dbReference type="Proteomes" id="UP000001514"/>
    </source>
</evidence>
<accession>D8QQA2</accession>
<dbReference type="Proteomes" id="UP000001514">
    <property type="component" value="Unassembled WGS sequence"/>
</dbReference>
<evidence type="ECO:0000256" key="1">
    <source>
        <dbReference type="SAM" id="MobiDB-lite"/>
    </source>
</evidence>
<dbReference type="HOGENOM" id="CLU_1621799_0_0_1"/>
<organism evidence="3">
    <name type="scientific">Selaginella moellendorffii</name>
    <name type="common">Spikemoss</name>
    <dbReference type="NCBI Taxonomy" id="88036"/>
    <lineage>
        <taxon>Eukaryota</taxon>
        <taxon>Viridiplantae</taxon>
        <taxon>Streptophyta</taxon>
        <taxon>Embryophyta</taxon>
        <taxon>Tracheophyta</taxon>
        <taxon>Lycopodiopsida</taxon>
        <taxon>Selaginellales</taxon>
        <taxon>Selaginellaceae</taxon>
        <taxon>Selaginella</taxon>
    </lineage>
</organism>
<gene>
    <name evidence="2" type="ORF">SELMODRAFT_402325</name>
</gene>
<feature type="region of interest" description="Disordered" evidence="1">
    <location>
        <begin position="19"/>
        <end position="42"/>
    </location>
</feature>
<proteinExistence type="predicted"/>
<reference evidence="2 3" key="1">
    <citation type="journal article" date="2011" name="Science">
        <title>The Selaginella genome identifies genetic changes associated with the evolution of vascular plants.</title>
        <authorList>
            <person name="Banks J.A."/>
            <person name="Nishiyama T."/>
            <person name="Hasebe M."/>
            <person name="Bowman J.L."/>
            <person name="Gribskov M."/>
            <person name="dePamphilis C."/>
            <person name="Albert V.A."/>
            <person name="Aono N."/>
            <person name="Aoyama T."/>
            <person name="Ambrose B.A."/>
            <person name="Ashton N.W."/>
            <person name="Axtell M.J."/>
            <person name="Barker E."/>
            <person name="Barker M.S."/>
            <person name="Bennetzen J.L."/>
            <person name="Bonawitz N.D."/>
            <person name="Chapple C."/>
            <person name="Cheng C."/>
            <person name="Correa L.G."/>
            <person name="Dacre M."/>
            <person name="DeBarry J."/>
            <person name="Dreyer I."/>
            <person name="Elias M."/>
            <person name="Engstrom E.M."/>
            <person name="Estelle M."/>
            <person name="Feng L."/>
            <person name="Finet C."/>
            <person name="Floyd S.K."/>
            <person name="Frommer W.B."/>
            <person name="Fujita T."/>
            <person name="Gramzow L."/>
            <person name="Gutensohn M."/>
            <person name="Harholt J."/>
            <person name="Hattori M."/>
            <person name="Heyl A."/>
            <person name="Hirai T."/>
            <person name="Hiwatashi Y."/>
            <person name="Ishikawa M."/>
            <person name="Iwata M."/>
            <person name="Karol K.G."/>
            <person name="Koehler B."/>
            <person name="Kolukisaoglu U."/>
            <person name="Kubo M."/>
            <person name="Kurata T."/>
            <person name="Lalonde S."/>
            <person name="Li K."/>
            <person name="Li Y."/>
            <person name="Litt A."/>
            <person name="Lyons E."/>
            <person name="Manning G."/>
            <person name="Maruyama T."/>
            <person name="Michael T.P."/>
            <person name="Mikami K."/>
            <person name="Miyazaki S."/>
            <person name="Morinaga S."/>
            <person name="Murata T."/>
            <person name="Mueller-Roeber B."/>
            <person name="Nelson D.R."/>
            <person name="Obara M."/>
            <person name="Oguri Y."/>
            <person name="Olmstead R.G."/>
            <person name="Onodera N."/>
            <person name="Petersen B.L."/>
            <person name="Pils B."/>
            <person name="Prigge M."/>
            <person name="Rensing S.A."/>
            <person name="Riano-Pachon D.M."/>
            <person name="Roberts A.W."/>
            <person name="Sato Y."/>
            <person name="Scheller H.V."/>
            <person name="Schulz B."/>
            <person name="Schulz C."/>
            <person name="Shakirov E.V."/>
            <person name="Shibagaki N."/>
            <person name="Shinohara N."/>
            <person name="Shippen D.E."/>
            <person name="Soerensen I."/>
            <person name="Sotooka R."/>
            <person name="Sugimoto N."/>
            <person name="Sugita M."/>
            <person name="Sumikawa N."/>
            <person name="Tanurdzic M."/>
            <person name="Theissen G."/>
            <person name="Ulvskov P."/>
            <person name="Wakazuki S."/>
            <person name="Weng J.K."/>
            <person name="Willats W.W."/>
            <person name="Wipf D."/>
            <person name="Wolf P.G."/>
            <person name="Yang L."/>
            <person name="Zimmer A.D."/>
            <person name="Zhu Q."/>
            <person name="Mitros T."/>
            <person name="Hellsten U."/>
            <person name="Loque D."/>
            <person name="Otillar R."/>
            <person name="Salamov A."/>
            <person name="Schmutz J."/>
            <person name="Shapiro H."/>
            <person name="Lindquist E."/>
            <person name="Lucas S."/>
            <person name="Rokhsar D."/>
            <person name="Grigoriev I.V."/>
        </authorList>
    </citation>
    <scope>NUCLEOTIDE SEQUENCE [LARGE SCALE GENOMIC DNA]</scope>
</reference>
<dbReference type="InParanoid" id="D8QQA2"/>
<name>D8QQA2_SELML</name>
<keyword evidence="3" id="KW-1185">Reference proteome</keyword>
<protein>
    <submittedName>
        <fullName evidence="2">Uncharacterized protein</fullName>
    </submittedName>
</protein>
<dbReference type="KEGG" id="smo:SELMODRAFT_402325"/>
<evidence type="ECO:0000313" key="2">
    <source>
        <dbReference type="EMBL" id="EFJ37757.1"/>
    </source>
</evidence>
<dbReference type="EMBL" id="GL377565">
    <property type="protein sequence ID" value="EFJ37757.1"/>
    <property type="molecule type" value="Genomic_DNA"/>
</dbReference>
<dbReference type="Gramene" id="EFJ37757">
    <property type="protein sequence ID" value="EFJ37757"/>
    <property type="gene ID" value="SELMODRAFT_402325"/>
</dbReference>
<sequence length="164" mass="18538">MESNHMQGLLLVRDQAGPETDQGADLILPHPESKGPTDPLQEPLTLHQQDLEGALGKTKNPDAWKWRHNEAPHFDQLNQTQTHTKHLHQELFDALQGCTLAEIWKACCTRLFEDTDPSARATISKVWSRLIVSLAACLDTLIKRGVEGKIAKEKELWPFFRGRS</sequence>
<dbReference type="AlphaFoldDB" id="D8QQA2"/>